<dbReference type="EMBL" id="CACSAS010000001">
    <property type="protein sequence ID" value="CAA0090346.1"/>
    <property type="molecule type" value="Genomic_DNA"/>
</dbReference>
<proteinExistence type="predicted"/>
<evidence type="ECO:0000256" key="1">
    <source>
        <dbReference type="SAM" id="SignalP"/>
    </source>
</evidence>
<sequence>MRWMMLGFALAISGMAAAPGFVQEATANNYLCNQQFALCTSAPCVPQPGNPNVSICVCDVQEGPNLATVECDAVKPSTDAEGVRTVYSQFALTQFEGGKKALKCESGTPWSQCLNKICTVDPANPDKAICACDVVRTGEWQTAGGDCDTATCKTAYWSGALLADSRSNAEFMMEQLKIAKSPAEACPVPK</sequence>
<name>A0A5S9NKE3_9HYPH</name>
<feature type="chain" id="PRO_5024923436" evidence="1">
    <location>
        <begin position="19"/>
        <end position="190"/>
    </location>
</feature>
<evidence type="ECO:0000313" key="2">
    <source>
        <dbReference type="EMBL" id="CAA0090346.1"/>
    </source>
</evidence>
<keyword evidence="1" id="KW-0732">Signal</keyword>
<protein>
    <submittedName>
        <fullName evidence="2">Uncharacterized protein</fullName>
    </submittedName>
</protein>
<dbReference type="RefSeq" id="WP_159598212.1">
    <property type="nucleotide sequence ID" value="NZ_CACSAS010000001.1"/>
</dbReference>
<organism evidence="2 3">
    <name type="scientific">Starkeya nomas</name>
    <dbReference type="NCBI Taxonomy" id="2666134"/>
    <lineage>
        <taxon>Bacteria</taxon>
        <taxon>Pseudomonadati</taxon>
        <taxon>Pseudomonadota</taxon>
        <taxon>Alphaproteobacteria</taxon>
        <taxon>Hyphomicrobiales</taxon>
        <taxon>Xanthobacteraceae</taxon>
        <taxon>Starkeya</taxon>
    </lineage>
</organism>
<keyword evidence="3" id="KW-1185">Reference proteome</keyword>
<feature type="signal peptide" evidence="1">
    <location>
        <begin position="1"/>
        <end position="18"/>
    </location>
</feature>
<reference evidence="2 3" key="1">
    <citation type="submission" date="2019-12" db="EMBL/GenBank/DDBJ databases">
        <authorList>
            <person name="Reyes-Prieto M."/>
        </authorList>
    </citation>
    <scope>NUCLEOTIDE SEQUENCE [LARGE SCALE GENOMIC DNA]</scope>
    <source>
        <strain evidence="2">HF14-78462</strain>
    </source>
</reference>
<accession>A0A5S9NKE3</accession>
<dbReference type="Proteomes" id="UP000433050">
    <property type="component" value="Unassembled WGS sequence"/>
</dbReference>
<gene>
    <name evidence="2" type="ORF">STARVERO_01152</name>
</gene>
<dbReference type="AlphaFoldDB" id="A0A5S9NKE3"/>
<evidence type="ECO:0000313" key="3">
    <source>
        <dbReference type="Proteomes" id="UP000433050"/>
    </source>
</evidence>